<reference evidence="6 7" key="1">
    <citation type="submission" date="2020-03" db="EMBL/GenBank/DDBJ databases">
        <title>Draft Genome Sequence of Cudoniella acicularis.</title>
        <authorList>
            <person name="Buettner E."/>
            <person name="Kellner H."/>
        </authorList>
    </citation>
    <scope>NUCLEOTIDE SEQUENCE [LARGE SCALE GENOMIC DNA]</scope>
    <source>
        <strain evidence="6 7">DSM 108380</strain>
    </source>
</reference>
<dbReference type="Proteomes" id="UP000566819">
    <property type="component" value="Unassembled WGS sequence"/>
</dbReference>
<evidence type="ECO:0000256" key="4">
    <source>
        <dbReference type="SAM" id="MobiDB-lite"/>
    </source>
</evidence>
<dbReference type="GO" id="GO:0000981">
    <property type="term" value="F:DNA-binding transcription factor activity, RNA polymerase II-specific"/>
    <property type="evidence" value="ECO:0007669"/>
    <property type="project" value="InterPro"/>
</dbReference>
<dbReference type="OrthoDB" id="4456959at2759"/>
<dbReference type="PROSITE" id="PS50048">
    <property type="entry name" value="ZN2_CY6_FUNGAL_2"/>
    <property type="match status" value="1"/>
</dbReference>
<accession>A0A8H4RWU8</accession>
<dbReference type="AlphaFoldDB" id="A0A8H4RWU8"/>
<feature type="compositionally biased region" description="Polar residues" evidence="4">
    <location>
        <begin position="223"/>
        <end position="244"/>
    </location>
</feature>
<evidence type="ECO:0000313" key="7">
    <source>
        <dbReference type="Proteomes" id="UP000566819"/>
    </source>
</evidence>
<dbReference type="PANTHER" id="PTHR46910">
    <property type="entry name" value="TRANSCRIPTION FACTOR PDR1"/>
    <property type="match status" value="1"/>
</dbReference>
<feature type="coiled-coil region" evidence="3">
    <location>
        <begin position="179"/>
        <end position="206"/>
    </location>
</feature>
<name>A0A8H4RWU8_9HELO</name>
<dbReference type="GO" id="GO:0003677">
    <property type="term" value="F:DNA binding"/>
    <property type="evidence" value="ECO:0007669"/>
    <property type="project" value="InterPro"/>
</dbReference>
<dbReference type="SMART" id="SM00906">
    <property type="entry name" value="Fungal_trans"/>
    <property type="match status" value="1"/>
</dbReference>
<dbReference type="InterPro" id="IPR001138">
    <property type="entry name" value="Zn2Cys6_DnaBD"/>
</dbReference>
<feature type="region of interest" description="Disordered" evidence="4">
    <location>
        <begin position="221"/>
        <end position="244"/>
    </location>
</feature>
<organism evidence="6 7">
    <name type="scientific">Cudoniella acicularis</name>
    <dbReference type="NCBI Taxonomy" id="354080"/>
    <lineage>
        <taxon>Eukaryota</taxon>
        <taxon>Fungi</taxon>
        <taxon>Dikarya</taxon>
        <taxon>Ascomycota</taxon>
        <taxon>Pezizomycotina</taxon>
        <taxon>Leotiomycetes</taxon>
        <taxon>Helotiales</taxon>
        <taxon>Tricladiaceae</taxon>
        <taxon>Cudoniella</taxon>
    </lineage>
</organism>
<keyword evidence="3" id="KW-0175">Coiled coil</keyword>
<dbReference type="InterPro" id="IPR036864">
    <property type="entry name" value="Zn2-C6_fun-type_DNA-bd_sf"/>
</dbReference>
<feature type="domain" description="Zn(2)-C6 fungal-type" evidence="5">
    <location>
        <begin position="135"/>
        <end position="165"/>
    </location>
</feature>
<evidence type="ECO:0000256" key="3">
    <source>
        <dbReference type="SAM" id="Coils"/>
    </source>
</evidence>
<dbReference type="SUPFAM" id="SSF57701">
    <property type="entry name" value="Zn2/Cys6 DNA-binding domain"/>
    <property type="match status" value="1"/>
</dbReference>
<feature type="compositionally biased region" description="Low complexity" evidence="4">
    <location>
        <begin position="789"/>
        <end position="798"/>
    </location>
</feature>
<evidence type="ECO:0000256" key="2">
    <source>
        <dbReference type="ARBA" id="ARBA00023242"/>
    </source>
</evidence>
<dbReference type="EMBL" id="JAAMPI010000022">
    <property type="protein sequence ID" value="KAF4637472.1"/>
    <property type="molecule type" value="Genomic_DNA"/>
</dbReference>
<dbReference type="InterPro" id="IPR050987">
    <property type="entry name" value="AtrR-like"/>
</dbReference>
<evidence type="ECO:0000259" key="5">
    <source>
        <dbReference type="PROSITE" id="PS50048"/>
    </source>
</evidence>
<dbReference type="PROSITE" id="PS00463">
    <property type="entry name" value="ZN2_CY6_FUNGAL_1"/>
    <property type="match status" value="1"/>
</dbReference>
<dbReference type="PANTHER" id="PTHR46910:SF4">
    <property type="entry name" value="ZN(2)-C6 FUNGAL-TYPE DOMAIN-CONTAINING PROTEIN"/>
    <property type="match status" value="1"/>
</dbReference>
<evidence type="ECO:0000256" key="1">
    <source>
        <dbReference type="ARBA" id="ARBA00022723"/>
    </source>
</evidence>
<dbReference type="SMART" id="SM00066">
    <property type="entry name" value="GAL4"/>
    <property type="match status" value="1"/>
</dbReference>
<feature type="region of interest" description="Disordered" evidence="4">
    <location>
        <begin position="92"/>
        <end position="127"/>
    </location>
</feature>
<dbReference type="Pfam" id="PF04082">
    <property type="entry name" value="Fungal_trans"/>
    <property type="match status" value="1"/>
</dbReference>
<dbReference type="CDD" id="cd12148">
    <property type="entry name" value="fungal_TF_MHR"/>
    <property type="match status" value="1"/>
</dbReference>
<dbReference type="GO" id="GO:0008270">
    <property type="term" value="F:zinc ion binding"/>
    <property type="evidence" value="ECO:0007669"/>
    <property type="project" value="InterPro"/>
</dbReference>
<sequence>MRPFYPSESQFLLAQEEQAAEARRQQEFAYSPYYAPHAAPTVAIVQRDSRLEHHHFEGGLGYPASHAHTAASPIKTESSVCHDGFGTYATAMPGKRTAAGEPSGAPGKQPRAERPEEFSSVVKKKLQSSTRTGQACDRCKVRKIRCDGLPGGCSPCLQNNTECRTTDRITGRATSRGYVEGIEQQNRDLQQQVRELRQKLLQAGIDVKPANGYQDATSPGFEYNQSSSQAPAWSPTPSSYTPETANSIVGQQQETNMFRTLPAFRAGCTGDNYLGVSAANSNLSSIKGTVLSILGMEIDIADFESIDMDEPDPSLGHLQLYNKSYQAFLQTTLNRNPEQKPDLPPKDQAFTYMDWYFRVINPYVPLLHKPTLLAMLSRFYEPHYKPKASEIVLVHTVMAIMTFQVAVRNWEDPGQQATYNRQSNMHYHYALSKFYELSCSHTVQDVQALALICLHLRNFPKPGASWILTQATLSRAIELGLHRSFKRWATDITPNPLDVEMRKRIFWSLILTHVALSGKLGRPLAFRYEDFDVEMPEEIDDDLLSENGIDNTRPAKCLHKIGIQAIKMIPLFMEMYNTIYSVRRQPEKYIPTVNALESKLRSWKENFPPELTREHAKNDQHSEHQIFALYAEAWTLEFRILLRHPSVSMTNDTQFNADSMRICVESSRQMLRVVKELQKFKSLDTTWYNSAVYVMAITTTLFAQWEKRGETSPADFQALEEEMKSWLAIMGDVGRLLGTRLREAVQVVTEGTLGLLKRSLPVKNIQKHEKIIKLSESPPEPSPPIFSTNSSYGYSNSGPANGNDPTGRAYAPVDGQLHHQPTPYPQATQYQSYSDTVPNSSSIAYTPQQTPFSNYPTSTGTADAPLLAALAAQGSQMSPDTWRRDSHNPTSGSQAWQQWTAMAGNLEPQDCYSANALMDLQQARGVAHGNGVPIPQGITANSGDAMDHLAGEQVNGIGVWPQNIFGMGHGGPGS</sequence>
<comment type="caution">
    <text evidence="6">The sequence shown here is derived from an EMBL/GenBank/DDBJ whole genome shotgun (WGS) entry which is preliminary data.</text>
</comment>
<dbReference type="Gene3D" id="4.10.240.10">
    <property type="entry name" value="Zn(2)-C6 fungal-type DNA-binding domain"/>
    <property type="match status" value="1"/>
</dbReference>
<keyword evidence="2" id="KW-0539">Nucleus</keyword>
<dbReference type="Pfam" id="PF00172">
    <property type="entry name" value="Zn_clus"/>
    <property type="match status" value="1"/>
</dbReference>
<dbReference type="InterPro" id="IPR007219">
    <property type="entry name" value="XnlR_reg_dom"/>
</dbReference>
<keyword evidence="1" id="KW-0479">Metal-binding</keyword>
<protein>
    <recommendedName>
        <fullName evidence="5">Zn(2)-C6 fungal-type domain-containing protein</fullName>
    </recommendedName>
</protein>
<feature type="region of interest" description="Disordered" evidence="4">
    <location>
        <begin position="773"/>
        <end position="807"/>
    </location>
</feature>
<proteinExistence type="predicted"/>
<evidence type="ECO:0000313" key="6">
    <source>
        <dbReference type="EMBL" id="KAF4637472.1"/>
    </source>
</evidence>
<dbReference type="GO" id="GO:0006351">
    <property type="term" value="P:DNA-templated transcription"/>
    <property type="evidence" value="ECO:0007669"/>
    <property type="project" value="InterPro"/>
</dbReference>
<gene>
    <name evidence="6" type="ORF">G7Y89_g617</name>
</gene>
<dbReference type="CDD" id="cd00067">
    <property type="entry name" value="GAL4"/>
    <property type="match status" value="1"/>
</dbReference>
<keyword evidence="7" id="KW-1185">Reference proteome</keyword>